<comment type="caution">
    <text evidence="3">The sequence shown here is derived from an EMBL/GenBank/DDBJ whole genome shotgun (WGS) entry which is preliminary data.</text>
</comment>
<dbReference type="STRING" id="153721.MYP_3134"/>
<evidence type="ECO:0000313" key="4">
    <source>
        <dbReference type="Proteomes" id="UP000030185"/>
    </source>
</evidence>
<dbReference type="Pfam" id="PF04264">
    <property type="entry name" value="YceI"/>
    <property type="match status" value="1"/>
</dbReference>
<name>A0A098LG07_9BACT</name>
<dbReference type="PANTHER" id="PTHR34406:SF1">
    <property type="entry name" value="PROTEIN YCEI"/>
    <property type="match status" value="1"/>
</dbReference>
<keyword evidence="4" id="KW-1185">Reference proteome</keyword>
<dbReference type="AlphaFoldDB" id="A0A098LG07"/>
<evidence type="ECO:0000256" key="1">
    <source>
        <dbReference type="SAM" id="SignalP"/>
    </source>
</evidence>
<dbReference type="PANTHER" id="PTHR34406">
    <property type="entry name" value="PROTEIN YCEI"/>
    <property type="match status" value="1"/>
</dbReference>
<feature type="signal peptide" evidence="1">
    <location>
        <begin position="1"/>
        <end position="23"/>
    </location>
</feature>
<protein>
    <submittedName>
        <fullName evidence="3">YceI family protein</fullName>
    </submittedName>
</protein>
<sequence>MKRNGLFVAVIFAFLAMAFTAGTTEYKVDAKQSKVVWLGKKVTGEHTGGINIADGKLISDGKNFTGGSFTIDMASMTCTDVADPAYNEKFIGHLKSDDFFSTAKFPKSNFVITKITSTGKDQYNVKGKLTIKGITNEIEFPATIQTVGKQIKANAKIVVNRTKYDIKYGSGSFFDNLGDKAINDDFELNVDLVAAK</sequence>
<dbReference type="RefSeq" id="WP_045464964.1">
    <property type="nucleotide sequence ID" value="NZ_BBLT01000006.1"/>
</dbReference>
<proteinExistence type="predicted"/>
<dbReference type="SMART" id="SM00867">
    <property type="entry name" value="YceI"/>
    <property type="match status" value="1"/>
</dbReference>
<accession>A0A098LG07</accession>
<dbReference type="Gene3D" id="2.40.128.110">
    <property type="entry name" value="Lipid/polyisoprenoid-binding, YceI-like"/>
    <property type="match status" value="1"/>
</dbReference>
<feature type="domain" description="Lipid/polyisoprenoid-binding YceI-like" evidence="2">
    <location>
        <begin position="25"/>
        <end position="195"/>
    </location>
</feature>
<keyword evidence="1" id="KW-0732">Signal</keyword>
<gene>
    <name evidence="3" type="ORF">MYP_3134</name>
</gene>
<dbReference type="SUPFAM" id="SSF101874">
    <property type="entry name" value="YceI-like"/>
    <property type="match status" value="1"/>
</dbReference>
<evidence type="ECO:0000259" key="2">
    <source>
        <dbReference type="SMART" id="SM00867"/>
    </source>
</evidence>
<dbReference type="OrthoDB" id="951410at2"/>
<organism evidence="3 4">
    <name type="scientific">Sporocytophaga myxococcoides</name>
    <dbReference type="NCBI Taxonomy" id="153721"/>
    <lineage>
        <taxon>Bacteria</taxon>
        <taxon>Pseudomonadati</taxon>
        <taxon>Bacteroidota</taxon>
        <taxon>Cytophagia</taxon>
        <taxon>Cytophagales</taxon>
        <taxon>Cytophagaceae</taxon>
        <taxon>Sporocytophaga</taxon>
    </lineage>
</organism>
<feature type="chain" id="PRO_5001937116" evidence="1">
    <location>
        <begin position="24"/>
        <end position="196"/>
    </location>
</feature>
<dbReference type="Proteomes" id="UP000030185">
    <property type="component" value="Unassembled WGS sequence"/>
</dbReference>
<dbReference type="EMBL" id="BBLT01000006">
    <property type="protein sequence ID" value="GAL85905.1"/>
    <property type="molecule type" value="Genomic_DNA"/>
</dbReference>
<reference evidence="3 4" key="1">
    <citation type="submission" date="2014-09" db="EMBL/GenBank/DDBJ databases">
        <title>Sporocytophaga myxococcoides PG-01 genome sequencing.</title>
        <authorList>
            <person name="Liu L."/>
            <person name="Gao P.J."/>
            <person name="Chen G.J."/>
            <person name="Wang L.S."/>
        </authorList>
    </citation>
    <scope>NUCLEOTIDE SEQUENCE [LARGE SCALE GENOMIC DNA]</scope>
    <source>
        <strain evidence="3 4">PG-01</strain>
    </source>
</reference>
<dbReference type="InterPro" id="IPR036761">
    <property type="entry name" value="TTHA0802/YceI-like_sf"/>
</dbReference>
<dbReference type="InterPro" id="IPR007372">
    <property type="entry name" value="Lipid/polyisoprenoid-bd_YceI"/>
</dbReference>
<evidence type="ECO:0000313" key="3">
    <source>
        <dbReference type="EMBL" id="GAL85905.1"/>
    </source>
</evidence>
<dbReference type="eggNOG" id="COG2353">
    <property type="taxonomic scope" value="Bacteria"/>
</dbReference>